<dbReference type="InterPro" id="IPR027463">
    <property type="entry name" value="AcrB_DN_DC_subdom"/>
</dbReference>
<keyword evidence="1" id="KW-0812">Transmembrane</keyword>
<dbReference type="InterPro" id="IPR001036">
    <property type="entry name" value="Acrflvin-R"/>
</dbReference>
<dbReference type="OrthoDB" id="636130at2"/>
<name>A0A1M6ZRH9_9FLAO</name>
<feature type="transmembrane region" description="Helical" evidence="1">
    <location>
        <begin position="428"/>
        <end position="453"/>
    </location>
</feature>
<dbReference type="PANTHER" id="PTHR32063:SF24">
    <property type="entry name" value="CATION EFFLUX SYSTEM (ACRB_ACRD_ACRF FAMILY)"/>
    <property type="match status" value="1"/>
</dbReference>
<dbReference type="SUPFAM" id="SSF82866">
    <property type="entry name" value="Multidrug efflux transporter AcrB transmembrane domain"/>
    <property type="match status" value="2"/>
</dbReference>
<feature type="transmembrane region" description="Helical" evidence="1">
    <location>
        <begin position="518"/>
        <end position="538"/>
    </location>
</feature>
<evidence type="ECO:0000313" key="3">
    <source>
        <dbReference type="Proteomes" id="UP000184028"/>
    </source>
</evidence>
<feature type="transmembrane region" description="Helical" evidence="1">
    <location>
        <begin position="356"/>
        <end position="376"/>
    </location>
</feature>
<feature type="transmembrane region" description="Helical" evidence="1">
    <location>
        <begin position="849"/>
        <end position="868"/>
    </location>
</feature>
<feature type="transmembrane region" description="Helical" evidence="1">
    <location>
        <begin position="333"/>
        <end position="349"/>
    </location>
</feature>
<evidence type="ECO:0000256" key="1">
    <source>
        <dbReference type="SAM" id="Phobius"/>
    </source>
</evidence>
<feature type="transmembrane region" description="Helical" evidence="1">
    <location>
        <begin position="382"/>
        <end position="403"/>
    </location>
</feature>
<dbReference type="EMBL" id="FRBT01000001">
    <property type="protein sequence ID" value="SHL32933.1"/>
    <property type="molecule type" value="Genomic_DNA"/>
</dbReference>
<feature type="transmembrane region" description="Helical" evidence="1">
    <location>
        <begin position="465"/>
        <end position="487"/>
    </location>
</feature>
<dbReference type="AlphaFoldDB" id="A0A1M6ZRH9"/>
<organism evidence="2 3">
    <name type="scientific">Flavobacterium chilense</name>
    <dbReference type="NCBI Taxonomy" id="946677"/>
    <lineage>
        <taxon>Bacteria</taxon>
        <taxon>Pseudomonadati</taxon>
        <taxon>Bacteroidota</taxon>
        <taxon>Flavobacteriia</taxon>
        <taxon>Flavobacteriales</taxon>
        <taxon>Flavobacteriaceae</taxon>
        <taxon>Flavobacterium</taxon>
    </lineage>
</organism>
<keyword evidence="1" id="KW-0472">Membrane</keyword>
<dbReference type="Proteomes" id="UP000184028">
    <property type="component" value="Unassembled WGS sequence"/>
</dbReference>
<accession>A0A1M6ZRH9</accession>
<gene>
    <name evidence="2" type="ORF">SAMN05444484_1011127</name>
</gene>
<dbReference type="GO" id="GO:0042910">
    <property type="term" value="F:xenobiotic transmembrane transporter activity"/>
    <property type="evidence" value="ECO:0007669"/>
    <property type="project" value="TreeGrafter"/>
</dbReference>
<evidence type="ECO:0000313" key="2">
    <source>
        <dbReference type="EMBL" id="SHL32933.1"/>
    </source>
</evidence>
<dbReference type="Gene3D" id="3.30.70.1440">
    <property type="entry name" value="Multidrug efflux transporter AcrB pore domain"/>
    <property type="match status" value="1"/>
</dbReference>
<dbReference type="RefSeq" id="WP_068841076.1">
    <property type="nucleotide sequence ID" value="NZ_FRBT01000001.1"/>
</dbReference>
<dbReference type="PRINTS" id="PR00702">
    <property type="entry name" value="ACRIFLAVINRP"/>
</dbReference>
<protein>
    <submittedName>
        <fullName evidence="2">Heavy metal efflux pump, CzcA family</fullName>
    </submittedName>
</protein>
<reference evidence="3" key="1">
    <citation type="submission" date="2016-11" db="EMBL/GenBank/DDBJ databases">
        <authorList>
            <person name="Varghese N."/>
            <person name="Submissions S."/>
        </authorList>
    </citation>
    <scope>NUCLEOTIDE SEQUENCE [LARGE SCALE GENOMIC DNA]</scope>
    <source>
        <strain evidence="3">DSM 24724</strain>
    </source>
</reference>
<dbReference type="SUPFAM" id="SSF82714">
    <property type="entry name" value="Multidrug efflux transporter AcrB TolC docking domain, DN and DC subdomains"/>
    <property type="match status" value="2"/>
</dbReference>
<feature type="transmembrane region" description="Helical" evidence="1">
    <location>
        <begin position="951"/>
        <end position="972"/>
    </location>
</feature>
<dbReference type="STRING" id="946677.SAMN05444484_1011127"/>
<feature type="transmembrane region" description="Helical" evidence="1">
    <location>
        <begin position="978"/>
        <end position="1005"/>
    </location>
</feature>
<sequence length="1015" mass="112763">MIPFFARHKNGLSTIIFLILLGGIFSYSKMQTGLFPEITFPKIKIIADAGQQPVDKMMITVTKPLETAIKKVQGLQAVRSTTSRGSCEISAFMDWNADIDLSKTRIEAQINQIKNDLPPDLQVTVEKMNPSILPVIGYAINSKERSAVDLKKIANYTIKPFLSQIQGTSEIRIVGGKEKEYWLSLDFQKMSAYGITPAMVTQVFTETNFIKSNGYLADYHHLYLTITDAQLDKKDELENLVIRNNSKGIVRLSDICLVEIREAKEYIKVNANGKESILIAVIKQPDANLIEMSDAMNKKMTDLKAILPKDITIKPFYEQANFVNDAVKSVTDSLLIGLFLAIIIAVLFLKSARASATILITIPVTLSLTLIVLYFTGQTFNIMTLGAIAAALGLIIDDAIVVVEQIHRTHEEHPDEPAVTLLQKAMKYLLPAMTGSSISTIVIFIPFVLMSGVAGSYFKVLTDTMIITLICSFLITWLLLPVIYLWLSPKKAFLSKKEDVNHEVKKQKWVSYFIEKPVLSMVFCLVLLLSIFLILPNLETGFLPEMDEGSIVLDYESPPGTSLEETDRMLQEVEKIIIKNPDVEAYSRRTGTQMGFFITEPNTGDYLIQLKKDRSKTTNDVIDDIRLKVENSQPALRIDFGQVIGDMLGDLMSSVSPIEVKIYGNDQTKLHQIAHDVATLIENTKGTADVFDGTVLAGPSVNIEPNYSLLSQYGITPADLQFQMQSQLEGNIIGTLLEQEQSTPIRLIYKNSEKRSLDQMKQLQVFLPGGQSIPLSNLVKITPEKGSAEIQRENLQMMSVVTGRLDNKGLGTVMAEIQKNIKQHIVLPQGYYIEYGGAYKDQQQAFSELLLILVTSSLLVFGVILFLFRDFRAALVILLISVLGISGSYLLLFLTNVPLNVGSYTGIIMIVGIISENAIFTFLQFKETYKQTLDINQSLIYSISTRLRPKLMTALGAIIALMPLAIGVGTGSELHQPLAIAVIGGFIVAMPLLLIALPSLLAFIYKNPKHLTYLL</sequence>
<feature type="transmembrane region" description="Helical" evidence="1">
    <location>
        <begin position="875"/>
        <end position="895"/>
    </location>
</feature>
<proteinExistence type="predicted"/>
<dbReference type="PANTHER" id="PTHR32063">
    <property type="match status" value="1"/>
</dbReference>
<dbReference type="Gene3D" id="3.30.2090.10">
    <property type="entry name" value="Multidrug efflux transporter AcrB TolC docking domain, DN and DC subdomains"/>
    <property type="match status" value="2"/>
</dbReference>
<dbReference type="Pfam" id="PF00873">
    <property type="entry name" value="ACR_tran"/>
    <property type="match status" value="1"/>
</dbReference>
<dbReference type="Gene3D" id="3.30.70.1320">
    <property type="entry name" value="Multidrug efflux transporter AcrB pore domain like"/>
    <property type="match status" value="1"/>
</dbReference>
<keyword evidence="3" id="KW-1185">Reference proteome</keyword>
<dbReference type="SUPFAM" id="SSF82693">
    <property type="entry name" value="Multidrug efflux transporter AcrB pore domain, PN1, PN2, PC1 and PC2 subdomains"/>
    <property type="match status" value="3"/>
</dbReference>
<dbReference type="GO" id="GO:0005886">
    <property type="term" value="C:plasma membrane"/>
    <property type="evidence" value="ECO:0007669"/>
    <property type="project" value="TreeGrafter"/>
</dbReference>
<dbReference type="Gene3D" id="1.20.1640.10">
    <property type="entry name" value="Multidrug efflux transporter AcrB transmembrane domain"/>
    <property type="match status" value="2"/>
</dbReference>
<keyword evidence="1" id="KW-1133">Transmembrane helix</keyword>
<dbReference type="Gene3D" id="3.30.70.1430">
    <property type="entry name" value="Multidrug efflux transporter AcrB pore domain"/>
    <property type="match status" value="2"/>
</dbReference>
<feature type="transmembrane region" description="Helical" evidence="1">
    <location>
        <begin position="901"/>
        <end position="923"/>
    </location>
</feature>